<protein>
    <submittedName>
        <fullName evidence="1">Uncharacterized protein</fullName>
    </submittedName>
</protein>
<keyword evidence="2" id="KW-1185">Reference proteome</keyword>
<dbReference type="EMBL" id="FRAM01000005">
    <property type="protein sequence ID" value="SHK69521.1"/>
    <property type="molecule type" value="Genomic_DNA"/>
</dbReference>
<dbReference type="RefSeq" id="WP_073000254.1">
    <property type="nucleotide sequence ID" value="NZ_FRAM01000005.1"/>
</dbReference>
<accession>A0A1M6UK09</accession>
<reference evidence="2" key="1">
    <citation type="submission" date="2016-11" db="EMBL/GenBank/DDBJ databases">
        <authorList>
            <person name="Varghese N."/>
            <person name="Submissions S."/>
        </authorList>
    </citation>
    <scope>NUCLEOTIDE SEQUENCE [LARGE SCALE GENOMIC DNA]</scope>
    <source>
        <strain evidence="2">DSM 18016</strain>
    </source>
</reference>
<gene>
    <name evidence="1" type="ORF">SAMN05444371_3340</name>
</gene>
<name>A0A1M6UK09_9FLAO</name>
<evidence type="ECO:0000313" key="1">
    <source>
        <dbReference type="EMBL" id="SHK69521.1"/>
    </source>
</evidence>
<dbReference type="Proteomes" id="UP000184498">
    <property type="component" value="Unassembled WGS sequence"/>
</dbReference>
<dbReference type="STRING" id="216903.SAMN05444371_3340"/>
<organism evidence="1 2">
    <name type="scientific">Epilithonimonas mollis</name>
    <dbReference type="NCBI Taxonomy" id="216903"/>
    <lineage>
        <taxon>Bacteria</taxon>
        <taxon>Pseudomonadati</taxon>
        <taxon>Bacteroidota</taxon>
        <taxon>Flavobacteriia</taxon>
        <taxon>Flavobacteriales</taxon>
        <taxon>Weeksellaceae</taxon>
        <taxon>Chryseobacterium group</taxon>
        <taxon>Epilithonimonas</taxon>
    </lineage>
</organism>
<evidence type="ECO:0000313" key="2">
    <source>
        <dbReference type="Proteomes" id="UP000184498"/>
    </source>
</evidence>
<sequence>MDYKALVEELQAEKLEQTDDAKVFKVVLRYKKLLMDFGDPFDWRKFEFRNPNHQNDIIELTIKLIDFLNDHFEFLKPLK</sequence>
<dbReference type="AlphaFoldDB" id="A0A1M6UK09"/>
<proteinExistence type="predicted"/>